<evidence type="ECO:0000313" key="4">
    <source>
        <dbReference type="EMBL" id="TMQ70860.1"/>
    </source>
</evidence>
<name>A0A538U4N7_UNCEI</name>
<keyword evidence="3" id="KW-0732">Signal</keyword>
<comment type="caution">
    <text evidence="4">The sequence shown here is derived from an EMBL/GenBank/DDBJ whole genome shotgun (WGS) entry which is preliminary data.</text>
</comment>
<feature type="chain" id="PRO_5021725860" description="Fibronectin type-III domain-containing protein" evidence="3">
    <location>
        <begin position="23"/>
        <end position="415"/>
    </location>
</feature>
<organism evidence="4 5">
    <name type="scientific">Eiseniibacteriota bacterium</name>
    <dbReference type="NCBI Taxonomy" id="2212470"/>
    <lineage>
        <taxon>Bacteria</taxon>
        <taxon>Candidatus Eiseniibacteriota</taxon>
    </lineage>
</organism>
<evidence type="ECO:0000256" key="3">
    <source>
        <dbReference type="SAM" id="SignalP"/>
    </source>
</evidence>
<dbReference type="InterPro" id="IPR051200">
    <property type="entry name" value="Host-pathogen_enzymatic-act"/>
</dbReference>
<feature type="signal peptide" evidence="3">
    <location>
        <begin position="1"/>
        <end position="22"/>
    </location>
</feature>
<dbReference type="SUPFAM" id="SSF50969">
    <property type="entry name" value="YVTN repeat-like/Quinoprotein amine dehydrogenase"/>
    <property type="match status" value="1"/>
</dbReference>
<dbReference type="Gene3D" id="2.60.40.10">
    <property type="entry name" value="Immunoglobulins"/>
    <property type="match status" value="1"/>
</dbReference>
<dbReference type="InterPro" id="IPR011044">
    <property type="entry name" value="Quino_amine_DH_bsu"/>
</dbReference>
<evidence type="ECO:0000256" key="2">
    <source>
        <dbReference type="PROSITE-ProRule" id="PRU00504"/>
    </source>
</evidence>
<evidence type="ECO:0000313" key="5">
    <source>
        <dbReference type="Proteomes" id="UP000319836"/>
    </source>
</evidence>
<dbReference type="Proteomes" id="UP000319836">
    <property type="component" value="Unassembled WGS sequence"/>
</dbReference>
<accession>A0A538U4N7</accession>
<keyword evidence="1" id="KW-0677">Repeat</keyword>
<dbReference type="InterPro" id="IPR013783">
    <property type="entry name" value="Ig-like_fold"/>
</dbReference>
<evidence type="ECO:0000256" key="1">
    <source>
        <dbReference type="ARBA" id="ARBA00022737"/>
    </source>
</evidence>
<feature type="repeat" description="NHL" evidence="2">
    <location>
        <begin position="309"/>
        <end position="351"/>
    </location>
</feature>
<gene>
    <name evidence="4" type="ORF">E6K80_07205</name>
</gene>
<protein>
    <recommendedName>
        <fullName evidence="6">Fibronectin type-III domain-containing protein</fullName>
    </recommendedName>
</protein>
<dbReference type="Gene3D" id="2.40.10.500">
    <property type="match status" value="1"/>
</dbReference>
<reference evidence="4 5" key="1">
    <citation type="journal article" date="2019" name="Nat. Microbiol.">
        <title>Mediterranean grassland soil C-N compound turnover is dependent on rainfall and depth, and is mediated by genomically divergent microorganisms.</title>
        <authorList>
            <person name="Diamond S."/>
            <person name="Andeer P.F."/>
            <person name="Li Z."/>
            <person name="Crits-Christoph A."/>
            <person name="Burstein D."/>
            <person name="Anantharaman K."/>
            <person name="Lane K.R."/>
            <person name="Thomas B.C."/>
            <person name="Pan C."/>
            <person name="Northen T.R."/>
            <person name="Banfield J.F."/>
        </authorList>
    </citation>
    <scope>NUCLEOTIDE SEQUENCE [LARGE SCALE GENOMIC DNA]</scope>
    <source>
        <strain evidence="4">WS_10</strain>
    </source>
</reference>
<dbReference type="InterPro" id="IPR011042">
    <property type="entry name" value="6-blade_b-propeller_TolB-like"/>
</dbReference>
<evidence type="ECO:0008006" key="6">
    <source>
        <dbReference type="Google" id="ProtNLM"/>
    </source>
</evidence>
<dbReference type="Pfam" id="PF01436">
    <property type="entry name" value="NHL"/>
    <property type="match status" value="1"/>
</dbReference>
<sequence length="415" mass="44231">MRAGVPLLALLLLAGCSHRERANPFDPRNPITRGGPSGFEAIAGDGRVDLRWNPVSGTGLLGFHLYRRTALDTVYRLVSNVLPPASSGYADLGALNGLEHRYRLYFVFADGSDRQPPVEDVATPGRARPWIVDGGRGTLERITPDGRHVAATYSGYGSPTEVAVDSVTGHVWVADSFGGRVAVLDPGTGVTVNIPGLGTPSALAVDPLDRVTWIGDESGKLYAFDPNGNPSGNTIEPLNLPIGAAVDVFDRSVVVCERGASRLKRFAPDHALLDDIPLDRPSRVAIDSVTRRAWVTSFEGRTLSRVPPSFTTIEQTIPGFQGPVGVAVDAKRGRIWVADAVAGQLVAFDRSGTLQFRVSGLPSVREISVEPESGDVWAVLPDQSVIVRVSTDGLVVRRLSGFDQPLGVAVDPGRP</sequence>
<dbReference type="InterPro" id="IPR001258">
    <property type="entry name" value="NHL_repeat"/>
</dbReference>
<proteinExistence type="predicted"/>
<dbReference type="Gene3D" id="2.120.10.30">
    <property type="entry name" value="TolB, C-terminal domain"/>
    <property type="match status" value="1"/>
</dbReference>
<feature type="repeat" description="NHL" evidence="2">
    <location>
        <begin position="158"/>
        <end position="187"/>
    </location>
</feature>
<dbReference type="AlphaFoldDB" id="A0A538U4N7"/>
<dbReference type="PROSITE" id="PS51257">
    <property type="entry name" value="PROKAR_LIPOPROTEIN"/>
    <property type="match status" value="1"/>
</dbReference>
<dbReference type="PANTHER" id="PTHR47197:SF3">
    <property type="entry name" value="DIHYDRO-HEME D1 DEHYDROGENASE"/>
    <property type="match status" value="1"/>
</dbReference>
<dbReference type="PANTHER" id="PTHR47197">
    <property type="entry name" value="PROTEIN NIRF"/>
    <property type="match status" value="1"/>
</dbReference>
<dbReference type="EMBL" id="VBPA01000170">
    <property type="protein sequence ID" value="TMQ70860.1"/>
    <property type="molecule type" value="Genomic_DNA"/>
</dbReference>
<dbReference type="PROSITE" id="PS51125">
    <property type="entry name" value="NHL"/>
    <property type="match status" value="2"/>
</dbReference>